<dbReference type="SUPFAM" id="SSF46785">
    <property type="entry name" value="Winged helix' DNA-binding domain"/>
    <property type="match status" value="1"/>
</dbReference>
<accession>F8F957</accession>
<dbReference type="Gene3D" id="1.20.120.530">
    <property type="entry name" value="GntR ligand-binding domain-like"/>
    <property type="match status" value="1"/>
</dbReference>
<evidence type="ECO:0000259" key="4">
    <source>
        <dbReference type="PROSITE" id="PS50949"/>
    </source>
</evidence>
<evidence type="ECO:0000256" key="3">
    <source>
        <dbReference type="ARBA" id="ARBA00023163"/>
    </source>
</evidence>
<name>F8F957_PAEMK</name>
<dbReference type="SMART" id="SM00345">
    <property type="entry name" value="HTH_GNTR"/>
    <property type="match status" value="1"/>
</dbReference>
<sequence length="248" mass="27744">MVQWESVKRVTVTEQIMEQIAHFITEGQLKAGDKLPNERELAATLGVTRGRVREALRALSLIGLITIKAGEGSFVNNQEVPIPEDTIVWMFHNEIHNLEEVYAARKLIETEIYSTAAGKLAPPHLEQLALLLQRIRDLQEPSASAVLQLLDEFDLLIGEHCGNAIYFKLMQTIVHLRRETSTHILQVPGAVESSIESRSALLTALESGDSTKVRTTANEFFKTSQAFYESLVKGELRPSRSLKDRPTT</sequence>
<evidence type="ECO:0000313" key="6">
    <source>
        <dbReference type="Proteomes" id="UP000006620"/>
    </source>
</evidence>
<dbReference type="PATRIC" id="fig|1036673.3.peg.4093"/>
<evidence type="ECO:0000256" key="2">
    <source>
        <dbReference type="ARBA" id="ARBA00023125"/>
    </source>
</evidence>
<reference evidence="6" key="1">
    <citation type="submission" date="2011-06" db="EMBL/GenBank/DDBJ databases">
        <title>Complete genome sequence of Paenibacillus mucilaginosus KNP414.</title>
        <authorList>
            <person name="Wang J."/>
            <person name="Hu S."/>
            <person name="Hu X."/>
            <person name="Zhang B."/>
            <person name="Dong D."/>
            <person name="Zhang S."/>
            <person name="Zhao K."/>
            <person name="Wu D."/>
        </authorList>
    </citation>
    <scope>NUCLEOTIDE SEQUENCE [LARGE SCALE GENOMIC DNA]</scope>
    <source>
        <strain evidence="6">KNP414</strain>
    </source>
</reference>
<dbReference type="EMBL" id="CP002869">
    <property type="protein sequence ID" value="AEI42985.1"/>
    <property type="molecule type" value="Genomic_DNA"/>
</dbReference>
<dbReference type="AlphaFoldDB" id="F8F957"/>
<dbReference type="PANTHER" id="PTHR43537">
    <property type="entry name" value="TRANSCRIPTIONAL REGULATOR, GNTR FAMILY"/>
    <property type="match status" value="1"/>
</dbReference>
<dbReference type="Proteomes" id="UP000006620">
    <property type="component" value="Chromosome"/>
</dbReference>
<keyword evidence="2" id="KW-0238">DNA-binding</keyword>
<dbReference type="PROSITE" id="PS50949">
    <property type="entry name" value="HTH_GNTR"/>
    <property type="match status" value="1"/>
</dbReference>
<dbReference type="InterPro" id="IPR008920">
    <property type="entry name" value="TF_FadR/GntR_C"/>
</dbReference>
<keyword evidence="1" id="KW-0805">Transcription regulation</keyword>
<dbReference type="CDD" id="cd07377">
    <property type="entry name" value="WHTH_GntR"/>
    <property type="match status" value="1"/>
</dbReference>
<organism evidence="5 6">
    <name type="scientific">Paenibacillus mucilaginosus (strain KNP414)</name>
    <dbReference type="NCBI Taxonomy" id="1036673"/>
    <lineage>
        <taxon>Bacteria</taxon>
        <taxon>Bacillati</taxon>
        <taxon>Bacillota</taxon>
        <taxon>Bacilli</taxon>
        <taxon>Bacillales</taxon>
        <taxon>Paenibacillaceae</taxon>
        <taxon>Paenibacillus</taxon>
    </lineage>
</organism>
<dbReference type="InterPro" id="IPR036388">
    <property type="entry name" value="WH-like_DNA-bd_sf"/>
</dbReference>
<feature type="domain" description="HTH gntR-type" evidence="4">
    <location>
        <begin position="10"/>
        <end position="78"/>
    </location>
</feature>
<gene>
    <name evidence="5" type="ordered locus">KNP414_04454</name>
</gene>
<dbReference type="SUPFAM" id="SSF48008">
    <property type="entry name" value="GntR ligand-binding domain-like"/>
    <property type="match status" value="1"/>
</dbReference>
<dbReference type="PRINTS" id="PR00035">
    <property type="entry name" value="HTHGNTR"/>
</dbReference>
<dbReference type="Pfam" id="PF00392">
    <property type="entry name" value="GntR"/>
    <property type="match status" value="1"/>
</dbReference>
<dbReference type="SMART" id="SM00895">
    <property type="entry name" value="FCD"/>
    <property type="match status" value="1"/>
</dbReference>
<dbReference type="GO" id="GO:0003700">
    <property type="term" value="F:DNA-binding transcription factor activity"/>
    <property type="evidence" value="ECO:0007669"/>
    <property type="project" value="InterPro"/>
</dbReference>
<dbReference type="InterPro" id="IPR000524">
    <property type="entry name" value="Tscrpt_reg_HTH_GntR"/>
</dbReference>
<protein>
    <recommendedName>
        <fullName evidence="4">HTH gntR-type domain-containing protein</fullName>
    </recommendedName>
</protein>
<evidence type="ECO:0000313" key="5">
    <source>
        <dbReference type="EMBL" id="AEI42985.1"/>
    </source>
</evidence>
<dbReference type="KEGG" id="pms:KNP414_04454"/>
<evidence type="ECO:0000256" key="1">
    <source>
        <dbReference type="ARBA" id="ARBA00023015"/>
    </source>
</evidence>
<dbReference type="InterPro" id="IPR011711">
    <property type="entry name" value="GntR_C"/>
</dbReference>
<dbReference type="PANTHER" id="PTHR43537:SF5">
    <property type="entry name" value="UXU OPERON TRANSCRIPTIONAL REGULATOR"/>
    <property type="match status" value="1"/>
</dbReference>
<dbReference type="InterPro" id="IPR036390">
    <property type="entry name" value="WH_DNA-bd_sf"/>
</dbReference>
<proteinExistence type="predicted"/>
<dbReference type="Gene3D" id="1.10.10.10">
    <property type="entry name" value="Winged helix-like DNA-binding domain superfamily/Winged helix DNA-binding domain"/>
    <property type="match status" value="1"/>
</dbReference>
<keyword evidence="3" id="KW-0804">Transcription</keyword>
<reference evidence="5 6" key="2">
    <citation type="journal article" date="2013" name="Genome Announc.">
        <title>Genome Sequence of Growth-Improving Paenibacillus mucilaginosus Strain KNP414.</title>
        <authorList>
            <person name="Lu J.J."/>
            <person name="Wang J.F."/>
            <person name="Hu X.F."/>
        </authorList>
    </citation>
    <scope>NUCLEOTIDE SEQUENCE [LARGE SCALE GENOMIC DNA]</scope>
    <source>
        <strain evidence="5 6">KNP414</strain>
    </source>
</reference>
<dbReference type="Pfam" id="PF07729">
    <property type="entry name" value="FCD"/>
    <property type="match status" value="1"/>
</dbReference>
<dbReference type="GO" id="GO:0003677">
    <property type="term" value="F:DNA binding"/>
    <property type="evidence" value="ECO:0007669"/>
    <property type="project" value="UniProtKB-KW"/>
</dbReference>
<dbReference type="HOGENOM" id="CLU_017584_9_5_9"/>
<dbReference type="RefSeq" id="WP_013918139.1">
    <property type="nucleotide sequence ID" value="NC_015690.1"/>
</dbReference>